<name>A0A370Q8W3_9FLAO</name>
<organism evidence="1 2">
    <name type="scientific">Marinirhabdus gelatinilytica</name>
    <dbReference type="NCBI Taxonomy" id="1703343"/>
    <lineage>
        <taxon>Bacteria</taxon>
        <taxon>Pseudomonadati</taxon>
        <taxon>Bacteroidota</taxon>
        <taxon>Flavobacteriia</taxon>
        <taxon>Flavobacteriales</taxon>
        <taxon>Flavobacteriaceae</taxon>
    </lineage>
</organism>
<gene>
    <name evidence="1" type="ORF">C8D94_104180</name>
</gene>
<evidence type="ECO:0000313" key="1">
    <source>
        <dbReference type="EMBL" id="RDK84807.1"/>
    </source>
</evidence>
<sequence length="295" mass="34614">MVVRLKNNEQYNLPKQVQKTLNKYAYVFNPSLVISRENHYLAIRAFCKESNSILALLFVWNDKKEVQEVNLTHYFCSRLKLVKVADPKLFVLEEEVYGTFNSGDAIKGSNSIILFQLDKSLIKNYYECIYSDRIKTEKNWAFFKEKEEMFVLYSLDPLKILKLDKVSENKIFFKNFFCDPTQRLKNHSIGTPLIRVKNGYGFIAHKKLYRKRKRLYLGKMAILKTSGPVVVSVRSIPIIHSFESLLGSKFKFNKNLISCSYFSGLYRYQNKLILGYGINDIDYNIVIVNKKKLWL</sequence>
<dbReference type="SUPFAM" id="SSF75005">
    <property type="entry name" value="Arabinanase/levansucrase/invertase"/>
    <property type="match status" value="1"/>
</dbReference>
<dbReference type="Proteomes" id="UP000255317">
    <property type="component" value="Unassembled WGS sequence"/>
</dbReference>
<dbReference type="Gene3D" id="2.115.10.20">
    <property type="entry name" value="Glycosyl hydrolase domain, family 43"/>
    <property type="match status" value="1"/>
</dbReference>
<reference evidence="1 2" key="1">
    <citation type="submission" date="2018-07" db="EMBL/GenBank/DDBJ databases">
        <title>Genomic Encyclopedia of Type Strains, Phase IV (KMG-IV): sequencing the most valuable type-strain genomes for metagenomic binning, comparative biology and taxonomic classification.</title>
        <authorList>
            <person name="Goeker M."/>
        </authorList>
    </citation>
    <scope>NUCLEOTIDE SEQUENCE [LARGE SCALE GENOMIC DNA]</scope>
    <source>
        <strain evidence="1 2">DSM 101478</strain>
    </source>
</reference>
<dbReference type="AlphaFoldDB" id="A0A370Q8W3"/>
<dbReference type="RefSeq" id="WP_115124222.1">
    <property type="nucleotide sequence ID" value="NZ_QRAO01000004.1"/>
</dbReference>
<evidence type="ECO:0000313" key="2">
    <source>
        <dbReference type="Proteomes" id="UP000255317"/>
    </source>
</evidence>
<dbReference type="InterPro" id="IPR023296">
    <property type="entry name" value="Glyco_hydro_beta-prop_sf"/>
</dbReference>
<comment type="caution">
    <text evidence="1">The sequence shown here is derived from an EMBL/GenBank/DDBJ whole genome shotgun (WGS) entry which is preliminary data.</text>
</comment>
<keyword evidence="2" id="KW-1185">Reference proteome</keyword>
<protein>
    <submittedName>
        <fullName evidence="1">Uncharacterized protein</fullName>
    </submittedName>
</protein>
<accession>A0A370Q8W3</accession>
<dbReference type="OrthoDB" id="1427915at2"/>
<proteinExistence type="predicted"/>
<dbReference type="EMBL" id="QRAO01000004">
    <property type="protein sequence ID" value="RDK84807.1"/>
    <property type="molecule type" value="Genomic_DNA"/>
</dbReference>